<dbReference type="PROSITE" id="PS50977">
    <property type="entry name" value="HTH_TETR_2"/>
    <property type="match status" value="1"/>
</dbReference>
<dbReference type="Pfam" id="PF00440">
    <property type="entry name" value="TetR_N"/>
    <property type="match status" value="1"/>
</dbReference>
<evidence type="ECO:0000313" key="5">
    <source>
        <dbReference type="Proteomes" id="UP000430692"/>
    </source>
</evidence>
<organism evidence="4 5">
    <name type="scientific">Shimazuella alba</name>
    <dbReference type="NCBI Taxonomy" id="2690964"/>
    <lineage>
        <taxon>Bacteria</taxon>
        <taxon>Bacillati</taxon>
        <taxon>Bacillota</taxon>
        <taxon>Bacilli</taxon>
        <taxon>Bacillales</taxon>
        <taxon>Thermoactinomycetaceae</taxon>
        <taxon>Shimazuella</taxon>
    </lineage>
</organism>
<protein>
    <submittedName>
        <fullName evidence="4">TetR family transcriptional regulator</fullName>
    </submittedName>
</protein>
<dbReference type="InterPro" id="IPR001647">
    <property type="entry name" value="HTH_TetR"/>
</dbReference>
<comment type="caution">
    <text evidence="4">The sequence shown here is derived from an EMBL/GenBank/DDBJ whole genome shotgun (WGS) entry which is preliminary data.</text>
</comment>
<dbReference type="AlphaFoldDB" id="A0A6I4VNL1"/>
<dbReference type="SUPFAM" id="SSF46689">
    <property type="entry name" value="Homeodomain-like"/>
    <property type="match status" value="1"/>
</dbReference>
<evidence type="ECO:0000256" key="2">
    <source>
        <dbReference type="PROSITE-ProRule" id="PRU00335"/>
    </source>
</evidence>
<sequence>MSNKATNLYRYIEKAKAFLGKQRFSQVKIDELVKHMDISKATFYKYFSSKDDVLDLFIEGCTNYLHVTDDFIQKEEISLAKRFQKTYEQSLKSVIFISNELLYDLKEKYPIQYEKLMVAQQLRYSHLQTFFQEGRTKGQFRSINTTLFMIQDEEVIRRIIHPSFTIQYDITVKKALFDFYLLKKYQLFEPSILNTIDDSYIEDQISVILQSYL</sequence>
<dbReference type="Proteomes" id="UP000430692">
    <property type="component" value="Unassembled WGS sequence"/>
</dbReference>
<name>A0A6I4VNL1_9BACL</name>
<evidence type="ECO:0000256" key="1">
    <source>
        <dbReference type="ARBA" id="ARBA00023125"/>
    </source>
</evidence>
<keyword evidence="1 2" id="KW-0238">DNA-binding</keyword>
<reference evidence="4 5" key="1">
    <citation type="submission" date="2019-12" db="EMBL/GenBank/DDBJ databases">
        <title>Whole-genome analyses of novel actinobacteria.</title>
        <authorList>
            <person name="Sahin N."/>
            <person name="Saygin H."/>
        </authorList>
    </citation>
    <scope>NUCLEOTIDE SEQUENCE [LARGE SCALE GENOMIC DNA]</scope>
    <source>
        <strain evidence="4 5">KC615</strain>
    </source>
</reference>
<dbReference type="EMBL" id="WUUL01000003">
    <property type="protein sequence ID" value="MXQ53117.1"/>
    <property type="molecule type" value="Genomic_DNA"/>
</dbReference>
<proteinExistence type="predicted"/>
<dbReference type="Gene3D" id="1.10.357.10">
    <property type="entry name" value="Tetracycline Repressor, domain 2"/>
    <property type="match status" value="1"/>
</dbReference>
<feature type="domain" description="HTH tetR-type" evidence="3">
    <location>
        <begin position="5"/>
        <end position="65"/>
    </location>
</feature>
<dbReference type="GO" id="GO:0003677">
    <property type="term" value="F:DNA binding"/>
    <property type="evidence" value="ECO:0007669"/>
    <property type="project" value="UniProtKB-UniRule"/>
</dbReference>
<dbReference type="InterPro" id="IPR009057">
    <property type="entry name" value="Homeodomain-like_sf"/>
</dbReference>
<evidence type="ECO:0000259" key="3">
    <source>
        <dbReference type="PROSITE" id="PS50977"/>
    </source>
</evidence>
<feature type="DNA-binding region" description="H-T-H motif" evidence="2">
    <location>
        <begin position="28"/>
        <end position="47"/>
    </location>
</feature>
<accession>A0A6I4VNL1</accession>
<gene>
    <name evidence="4" type="ORF">GSM42_05095</name>
</gene>
<dbReference type="RefSeq" id="WP_160800483.1">
    <property type="nucleotide sequence ID" value="NZ_WUUL01000003.1"/>
</dbReference>
<keyword evidence="5" id="KW-1185">Reference proteome</keyword>
<evidence type="ECO:0000313" key="4">
    <source>
        <dbReference type="EMBL" id="MXQ53117.1"/>
    </source>
</evidence>